<protein>
    <submittedName>
        <fullName evidence="9">Translesion error-prone DNA polymerase V autoproteolytic subunit</fullName>
        <ecNumber evidence="9">2.7.7.7</ecNumber>
    </submittedName>
</protein>
<evidence type="ECO:0000256" key="6">
    <source>
        <dbReference type="ARBA" id="ARBA00023236"/>
    </source>
</evidence>
<keyword evidence="5" id="KW-0234">DNA repair</keyword>
<dbReference type="PANTHER" id="PTHR33516">
    <property type="entry name" value="LEXA REPRESSOR"/>
    <property type="match status" value="1"/>
</dbReference>
<dbReference type="NCBIfam" id="NF007621">
    <property type="entry name" value="PRK10276.1"/>
    <property type="match status" value="1"/>
</dbReference>
<dbReference type="GO" id="GO:0003887">
    <property type="term" value="F:DNA-directed DNA polymerase activity"/>
    <property type="evidence" value="ECO:0007669"/>
    <property type="project" value="UniProtKB-EC"/>
</dbReference>
<evidence type="ECO:0000256" key="5">
    <source>
        <dbReference type="ARBA" id="ARBA00023204"/>
    </source>
</evidence>
<keyword evidence="3 7" id="KW-0378">Hydrolase</keyword>
<dbReference type="CDD" id="cd06529">
    <property type="entry name" value="S24_LexA-like"/>
    <property type="match status" value="1"/>
</dbReference>
<dbReference type="SUPFAM" id="SSF51306">
    <property type="entry name" value="LexA/Signal peptidase"/>
    <property type="match status" value="1"/>
</dbReference>
<evidence type="ECO:0000256" key="1">
    <source>
        <dbReference type="ARBA" id="ARBA00007484"/>
    </source>
</evidence>
<evidence type="ECO:0000256" key="3">
    <source>
        <dbReference type="ARBA" id="ARBA00022801"/>
    </source>
</evidence>
<keyword evidence="10" id="KW-1185">Reference proteome</keyword>
<dbReference type="InterPro" id="IPR006197">
    <property type="entry name" value="Peptidase_S24_LexA"/>
</dbReference>
<keyword evidence="4 7" id="KW-0068">Autocatalytic cleavage</keyword>
<evidence type="ECO:0000256" key="2">
    <source>
        <dbReference type="ARBA" id="ARBA00022763"/>
    </source>
</evidence>
<sequence length="124" mass="13092">MGSSVAISFGSPASESGVTRLDLNDILIRHPQAAFLMRIVGGSMRDAGVDDGDLALIDRAMNAAHGQVVVAIVGDELICRRLHQRGADVRLQAADPACPDWVAGDGEELQIWGVVTHVIRPLAA</sequence>
<evidence type="ECO:0000256" key="7">
    <source>
        <dbReference type="RuleBase" id="RU003991"/>
    </source>
</evidence>
<dbReference type="InterPro" id="IPR036286">
    <property type="entry name" value="LexA/Signal_pep-like_sf"/>
</dbReference>
<organism evidence="9 10">
    <name type="scientific">Pseudaquabacterium terrae</name>
    <dbReference type="NCBI Taxonomy" id="2732868"/>
    <lineage>
        <taxon>Bacteria</taxon>
        <taxon>Pseudomonadati</taxon>
        <taxon>Pseudomonadota</taxon>
        <taxon>Betaproteobacteria</taxon>
        <taxon>Burkholderiales</taxon>
        <taxon>Sphaerotilaceae</taxon>
        <taxon>Pseudaquabacterium</taxon>
    </lineage>
</organism>
<dbReference type="InterPro" id="IPR050077">
    <property type="entry name" value="LexA_repressor"/>
</dbReference>
<dbReference type="Pfam" id="PF00717">
    <property type="entry name" value="Peptidase_S24"/>
    <property type="match status" value="1"/>
</dbReference>
<dbReference type="PRINTS" id="PR00726">
    <property type="entry name" value="LEXASERPTASE"/>
</dbReference>
<dbReference type="Proteomes" id="UP000737171">
    <property type="component" value="Unassembled WGS sequence"/>
</dbReference>
<proteinExistence type="inferred from homology"/>
<evidence type="ECO:0000313" key="9">
    <source>
        <dbReference type="EMBL" id="NRF65469.1"/>
    </source>
</evidence>
<evidence type="ECO:0000313" key="10">
    <source>
        <dbReference type="Proteomes" id="UP000737171"/>
    </source>
</evidence>
<feature type="domain" description="Peptidase S24/S26A/S26B/S26C" evidence="8">
    <location>
        <begin position="4"/>
        <end position="115"/>
    </location>
</feature>
<keyword evidence="2" id="KW-0227">DNA damage</keyword>
<keyword evidence="9" id="KW-0548">Nucleotidyltransferase</keyword>
<evidence type="ECO:0000259" key="8">
    <source>
        <dbReference type="Pfam" id="PF00717"/>
    </source>
</evidence>
<evidence type="ECO:0000256" key="4">
    <source>
        <dbReference type="ARBA" id="ARBA00022813"/>
    </source>
</evidence>
<reference evidence="9 10" key="1">
    <citation type="submission" date="2020-05" db="EMBL/GenBank/DDBJ databases">
        <title>Aquincola sp. isolate from soil.</title>
        <authorList>
            <person name="Han J."/>
            <person name="Kim D.-U."/>
        </authorList>
    </citation>
    <scope>NUCLEOTIDE SEQUENCE [LARGE SCALE GENOMIC DNA]</scope>
    <source>
        <strain evidence="9 10">S2</strain>
    </source>
</reference>
<dbReference type="Gene3D" id="2.10.109.10">
    <property type="entry name" value="Umud Fragment, subunit A"/>
    <property type="match status" value="1"/>
</dbReference>
<dbReference type="EMBL" id="JABRWJ010000001">
    <property type="protein sequence ID" value="NRF65469.1"/>
    <property type="molecule type" value="Genomic_DNA"/>
</dbReference>
<keyword evidence="9" id="KW-0808">Transferase</keyword>
<comment type="caution">
    <text evidence="9">The sequence shown here is derived from an EMBL/GenBank/DDBJ whole genome shotgun (WGS) entry which is preliminary data.</text>
</comment>
<dbReference type="EC" id="2.7.7.7" evidence="9"/>
<accession>A0ABX2E951</accession>
<keyword evidence="6" id="KW-0742">SOS response</keyword>
<gene>
    <name evidence="9" type="primary">umuD</name>
    <name evidence="9" type="ORF">HLB44_00580</name>
</gene>
<dbReference type="PANTHER" id="PTHR33516:SF2">
    <property type="entry name" value="LEXA REPRESSOR-RELATED"/>
    <property type="match status" value="1"/>
</dbReference>
<dbReference type="InterPro" id="IPR015927">
    <property type="entry name" value="Peptidase_S24_S26A/B/C"/>
</dbReference>
<dbReference type="InterPro" id="IPR039418">
    <property type="entry name" value="LexA-like"/>
</dbReference>
<name>A0ABX2E951_9BURK</name>
<comment type="similarity">
    <text evidence="1 7">Belongs to the peptidase S24 family.</text>
</comment>
<dbReference type="RefSeq" id="WP_173119543.1">
    <property type="nucleotide sequence ID" value="NZ_JABRWJ010000001.1"/>
</dbReference>